<evidence type="ECO:0000256" key="6">
    <source>
        <dbReference type="ARBA" id="ARBA00022989"/>
    </source>
</evidence>
<keyword evidence="11" id="KW-0275">Fatty acid biosynthesis</keyword>
<dbReference type="GO" id="GO:0016717">
    <property type="term" value="F:oxidoreductase activity, acting on paired donors, with oxidation of a pair of donors resulting in the reduction of molecular oxygen to two molecules of water"/>
    <property type="evidence" value="ECO:0007669"/>
    <property type="project" value="InterPro"/>
</dbReference>
<comment type="subcellular location">
    <subcellularLocation>
        <location evidence="1">Membrane</location>
        <topology evidence="1">Multi-pass membrane protein</topology>
    </subcellularLocation>
</comment>
<evidence type="ECO:0000256" key="8">
    <source>
        <dbReference type="ARBA" id="ARBA00023004"/>
    </source>
</evidence>
<proteinExistence type="inferred from homology"/>
<name>A0A7C4LKY3_9PLAN</name>
<keyword evidence="3" id="KW-0444">Lipid biosynthesis</keyword>
<evidence type="ECO:0000256" key="5">
    <source>
        <dbReference type="ARBA" id="ARBA00022832"/>
    </source>
</evidence>
<sequence length="332" mass="38410">MATVTRPTARRSKSSRKTRHQAAPAPRSAPQHSSLDEIYAAFAPERLNWKNLDWVVTLWMVAMHAGCVAALFFFSWSALAVCLLLHWLTGSIGVCLGYHRYLSHKSLQLAAPAKFFTLLCGSLSGEGSPLCWAATHRLHHQRSDQKGDPHTPNDGAWWAHMWWLLVRRTPFERAVLYRRFVPDLVRDRMLQFFEKTYFAWQVVIGIVLFLLGGWPMLLWGLCARIVFMYHSTWFVNSATHIWGYRNYETRDRSRNLWWVAVLAYGEGWHNNHHAHPHSARAGHRWWEFDPTFWVIRCLQFVRLASHVDDRNPAREAAAATETQLSLAEAPTV</sequence>
<dbReference type="GO" id="GO:0016020">
    <property type="term" value="C:membrane"/>
    <property type="evidence" value="ECO:0007669"/>
    <property type="project" value="UniProtKB-SubCell"/>
</dbReference>
<comment type="caution">
    <text evidence="15">The sequence shown here is derived from an EMBL/GenBank/DDBJ whole genome shotgun (WGS) entry which is preliminary data.</text>
</comment>
<keyword evidence="5" id="KW-0276">Fatty acid metabolism</keyword>
<dbReference type="PANTHER" id="PTHR11351">
    <property type="entry name" value="ACYL-COA DESATURASE"/>
    <property type="match status" value="1"/>
</dbReference>
<organism evidence="15">
    <name type="scientific">Schlesneria paludicola</name>
    <dbReference type="NCBI Taxonomy" id="360056"/>
    <lineage>
        <taxon>Bacteria</taxon>
        <taxon>Pseudomonadati</taxon>
        <taxon>Planctomycetota</taxon>
        <taxon>Planctomycetia</taxon>
        <taxon>Planctomycetales</taxon>
        <taxon>Planctomycetaceae</taxon>
        <taxon>Schlesneria</taxon>
    </lineage>
</organism>
<evidence type="ECO:0000256" key="12">
    <source>
        <dbReference type="SAM" id="MobiDB-lite"/>
    </source>
</evidence>
<evidence type="ECO:0000256" key="1">
    <source>
        <dbReference type="ARBA" id="ARBA00004141"/>
    </source>
</evidence>
<keyword evidence="4 13" id="KW-0812">Transmembrane</keyword>
<feature type="transmembrane region" description="Helical" evidence="13">
    <location>
        <begin position="78"/>
        <end position="98"/>
    </location>
</feature>
<evidence type="ECO:0000256" key="10">
    <source>
        <dbReference type="ARBA" id="ARBA00023136"/>
    </source>
</evidence>
<dbReference type="InterPro" id="IPR005804">
    <property type="entry name" value="FA_desaturase_dom"/>
</dbReference>
<evidence type="ECO:0000313" key="15">
    <source>
        <dbReference type="EMBL" id="HGT39612.1"/>
    </source>
</evidence>
<dbReference type="PRINTS" id="PR00075">
    <property type="entry name" value="FACDDSATRASE"/>
</dbReference>
<evidence type="ECO:0000256" key="3">
    <source>
        <dbReference type="ARBA" id="ARBA00022516"/>
    </source>
</evidence>
<gene>
    <name evidence="15" type="ORF">ENS64_10170</name>
</gene>
<feature type="region of interest" description="Disordered" evidence="12">
    <location>
        <begin position="1"/>
        <end position="31"/>
    </location>
</feature>
<protein>
    <submittedName>
        <fullName evidence="15">Acyl-CoA desaturase</fullName>
    </submittedName>
</protein>
<evidence type="ECO:0000256" key="13">
    <source>
        <dbReference type="SAM" id="Phobius"/>
    </source>
</evidence>
<feature type="transmembrane region" description="Helical" evidence="13">
    <location>
        <begin position="52"/>
        <end position="72"/>
    </location>
</feature>
<feature type="transmembrane region" description="Helical" evidence="13">
    <location>
        <begin position="197"/>
        <end position="219"/>
    </location>
</feature>
<evidence type="ECO:0000256" key="2">
    <source>
        <dbReference type="ARBA" id="ARBA00008749"/>
    </source>
</evidence>
<evidence type="ECO:0000259" key="14">
    <source>
        <dbReference type="Pfam" id="PF00487"/>
    </source>
</evidence>
<dbReference type="GO" id="GO:0006633">
    <property type="term" value="P:fatty acid biosynthetic process"/>
    <property type="evidence" value="ECO:0007669"/>
    <property type="project" value="UniProtKB-KW"/>
</dbReference>
<evidence type="ECO:0000256" key="7">
    <source>
        <dbReference type="ARBA" id="ARBA00023002"/>
    </source>
</evidence>
<accession>A0A7C4LKY3</accession>
<evidence type="ECO:0000256" key="4">
    <source>
        <dbReference type="ARBA" id="ARBA00022692"/>
    </source>
</evidence>
<dbReference type="EMBL" id="DSVQ01000012">
    <property type="protein sequence ID" value="HGT39612.1"/>
    <property type="molecule type" value="Genomic_DNA"/>
</dbReference>
<keyword evidence="7" id="KW-0560">Oxidoreductase</keyword>
<feature type="domain" description="Fatty acid desaturase" evidence="14">
    <location>
        <begin position="75"/>
        <end position="295"/>
    </location>
</feature>
<dbReference type="PANTHER" id="PTHR11351:SF31">
    <property type="entry name" value="DESATURASE 1, ISOFORM A-RELATED"/>
    <property type="match status" value="1"/>
</dbReference>
<feature type="compositionally biased region" description="Basic residues" evidence="12">
    <location>
        <begin position="8"/>
        <end position="20"/>
    </location>
</feature>
<dbReference type="InterPro" id="IPR015876">
    <property type="entry name" value="Acyl-CoA_DS"/>
</dbReference>
<keyword evidence="8" id="KW-0408">Iron</keyword>
<comment type="similarity">
    <text evidence="2">Belongs to the fatty acid desaturase type 2 family.</text>
</comment>
<dbReference type="Pfam" id="PF00487">
    <property type="entry name" value="FA_desaturase"/>
    <property type="match status" value="1"/>
</dbReference>
<keyword evidence="10 13" id="KW-0472">Membrane</keyword>
<dbReference type="CDD" id="cd03505">
    <property type="entry name" value="Delta9-FADS-like"/>
    <property type="match status" value="1"/>
</dbReference>
<keyword evidence="6 13" id="KW-1133">Transmembrane helix</keyword>
<reference evidence="15" key="1">
    <citation type="journal article" date="2020" name="mSystems">
        <title>Genome- and Community-Level Interaction Insights into Carbon Utilization and Element Cycling Functions of Hydrothermarchaeota in Hydrothermal Sediment.</title>
        <authorList>
            <person name="Zhou Z."/>
            <person name="Liu Y."/>
            <person name="Xu W."/>
            <person name="Pan J."/>
            <person name="Luo Z.H."/>
            <person name="Li M."/>
        </authorList>
    </citation>
    <scope>NUCLEOTIDE SEQUENCE [LARGE SCALE GENOMIC DNA]</scope>
    <source>
        <strain evidence="15">SpSt-508</strain>
    </source>
</reference>
<dbReference type="AlphaFoldDB" id="A0A7C4LKY3"/>
<keyword evidence="9" id="KW-0443">Lipid metabolism</keyword>
<evidence type="ECO:0000256" key="11">
    <source>
        <dbReference type="ARBA" id="ARBA00023160"/>
    </source>
</evidence>
<evidence type="ECO:0000256" key="9">
    <source>
        <dbReference type="ARBA" id="ARBA00023098"/>
    </source>
</evidence>